<evidence type="ECO:0000313" key="3">
    <source>
        <dbReference type="Proteomes" id="UP000041254"/>
    </source>
</evidence>
<evidence type="ECO:0000256" key="1">
    <source>
        <dbReference type="SAM" id="MobiDB-lite"/>
    </source>
</evidence>
<gene>
    <name evidence="2" type="ORF">Vbra_4480</name>
</gene>
<dbReference type="GO" id="GO:0005737">
    <property type="term" value="C:cytoplasm"/>
    <property type="evidence" value="ECO:0007669"/>
    <property type="project" value="TreeGrafter"/>
</dbReference>
<protein>
    <recommendedName>
        <fullName evidence="4">UBX domain-containing protein</fullName>
    </recommendedName>
</protein>
<dbReference type="EMBL" id="CDMY01000504">
    <property type="protein sequence ID" value="CEM18594.1"/>
    <property type="molecule type" value="Genomic_DNA"/>
</dbReference>
<feature type="region of interest" description="Disordered" evidence="1">
    <location>
        <begin position="1"/>
        <end position="28"/>
    </location>
</feature>
<accession>A0A0G4FVM0</accession>
<dbReference type="InParanoid" id="A0A0G4FVM0"/>
<feature type="compositionally biased region" description="Polar residues" evidence="1">
    <location>
        <begin position="1"/>
        <end position="16"/>
    </location>
</feature>
<evidence type="ECO:0000313" key="2">
    <source>
        <dbReference type="EMBL" id="CEM18594.1"/>
    </source>
</evidence>
<sequence>MKRQQRIASPCTNLCSTGGGGADEQGTLSRTPKLHAIEEEIRQLTARRDAVLSAGATQVKKDRQLRIILPLRDDSLPTAPSDTAEPTPAAANTTDGNNTAAPTSGNSNVTAASEEDSAAVRALVMRRWRRLVAEQRATESEGFMTEGARRLERLRAERVYPFIVVRVALPDGLTLQFRASVRETIEDLHKVIREVLVSRRMSSAALSFDLHLPLCRDVLRPSATLEEARISPPAARLMLKWRRPDDVARIMASGRGGKHGYLNERGKRLLKSAGRGQ</sequence>
<dbReference type="PANTHER" id="PTHR46467">
    <property type="entry name" value="TETHER CONTAINING UBX DOMAIN FOR GLUT4"/>
    <property type="match status" value="1"/>
</dbReference>
<feature type="compositionally biased region" description="Low complexity" evidence="1">
    <location>
        <begin position="83"/>
        <end position="103"/>
    </location>
</feature>
<dbReference type="GO" id="GO:0005634">
    <property type="term" value="C:nucleus"/>
    <property type="evidence" value="ECO:0007669"/>
    <property type="project" value="TreeGrafter"/>
</dbReference>
<proteinExistence type="predicted"/>
<keyword evidence="3" id="KW-1185">Reference proteome</keyword>
<dbReference type="VEuPathDB" id="CryptoDB:Vbra_4480"/>
<dbReference type="OMA" id="VESKMMH"/>
<organism evidence="2 3">
    <name type="scientific">Vitrella brassicaformis (strain CCMP3155)</name>
    <dbReference type="NCBI Taxonomy" id="1169540"/>
    <lineage>
        <taxon>Eukaryota</taxon>
        <taxon>Sar</taxon>
        <taxon>Alveolata</taxon>
        <taxon>Colpodellida</taxon>
        <taxon>Vitrellaceae</taxon>
        <taxon>Vitrella</taxon>
    </lineage>
</organism>
<dbReference type="GO" id="GO:0012506">
    <property type="term" value="C:vesicle membrane"/>
    <property type="evidence" value="ECO:0007669"/>
    <property type="project" value="TreeGrafter"/>
</dbReference>
<dbReference type="PANTHER" id="PTHR46467:SF1">
    <property type="entry name" value="TETHER CONTAINING UBX DOMAIN FOR GLUT4"/>
    <property type="match status" value="1"/>
</dbReference>
<dbReference type="AlphaFoldDB" id="A0A0G4FVM0"/>
<feature type="region of interest" description="Disordered" evidence="1">
    <location>
        <begin position="72"/>
        <end position="114"/>
    </location>
</feature>
<reference evidence="2 3" key="1">
    <citation type="submission" date="2014-11" db="EMBL/GenBank/DDBJ databases">
        <authorList>
            <person name="Zhu J."/>
            <person name="Qi W."/>
            <person name="Song R."/>
        </authorList>
    </citation>
    <scope>NUCLEOTIDE SEQUENCE [LARGE SCALE GENOMIC DNA]</scope>
</reference>
<dbReference type="Proteomes" id="UP000041254">
    <property type="component" value="Unassembled WGS sequence"/>
</dbReference>
<name>A0A0G4FVM0_VITBC</name>
<dbReference type="GO" id="GO:0006886">
    <property type="term" value="P:intracellular protein transport"/>
    <property type="evidence" value="ECO:0007669"/>
    <property type="project" value="TreeGrafter"/>
</dbReference>
<evidence type="ECO:0008006" key="4">
    <source>
        <dbReference type="Google" id="ProtNLM"/>
    </source>
</evidence>